<evidence type="ECO:0000259" key="1">
    <source>
        <dbReference type="Pfam" id="PF01261"/>
    </source>
</evidence>
<dbReference type="InterPro" id="IPR050312">
    <property type="entry name" value="IolE/XylAMocC-like"/>
</dbReference>
<keyword evidence="2" id="KW-0413">Isomerase</keyword>
<dbReference type="Gene3D" id="3.20.20.150">
    <property type="entry name" value="Divalent-metal-dependent TIM barrel enzymes"/>
    <property type="match status" value="1"/>
</dbReference>
<reference evidence="2 3" key="1">
    <citation type="journal article" date="2015" name="Genome Announc.">
        <title>Complete Genome Sequence of Methanosphaerula palustris E1-9CT, a Hydrogenotrophic Methanogen Isolated from a Minerotrophic Fen Peatland.</title>
        <authorList>
            <person name="Cadillo-Quiroz H."/>
            <person name="Browne P."/>
            <person name="Kyrpides N."/>
            <person name="Woyke T."/>
            <person name="Goodwin L."/>
            <person name="Detter C."/>
            <person name="Yavitt J.B."/>
            <person name="Zinder S.H."/>
        </authorList>
    </citation>
    <scope>NUCLEOTIDE SEQUENCE [LARGE SCALE GENOMIC DNA]</scope>
    <source>
        <strain evidence="3">ATCC BAA-1556 / DSM 19958 / E1-9c</strain>
    </source>
</reference>
<evidence type="ECO:0000313" key="2">
    <source>
        <dbReference type="EMBL" id="ACL17277.1"/>
    </source>
</evidence>
<dbReference type="STRING" id="521011.Mpal_1974"/>
<dbReference type="Pfam" id="PF01261">
    <property type="entry name" value="AP_endonuc_2"/>
    <property type="match status" value="1"/>
</dbReference>
<dbReference type="InterPro" id="IPR013022">
    <property type="entry name" value="Xyl_isomerase-like_TIM-brl"/>
</dbReference>
<dbReference type="RefSeq" id="WP_012618596.1">
    <property type="nucleotide sequence ID" value="NC_011832.1"/>
</dbReference>
<dbReference type="InterPro" id="IPR036237">
    <property type="entry name" value="Xyl_isomerase-like_sf"/>
</dbReference>
<dbReference type="SUPFAM" id="SSF51658">
    <property type="entry name" value="Xylose isomerase-like"/>
    <property type="match status" value="1"/>
</dbReference>
<dbReference type="HOGENOM" id="CLU_050006_7_2_2"/>
<protein>
    <submittedName>
        <fullName evidence="2">Xylose isomerase domain protein TIM barrel</fullName>
    </submittedName>
</protein>
<dbReference type="PANTHER" id="PTHR12110">
    <property type="entry name" value="HYDROXYPYRUVATE ISOMERASE"/>
    <property type="match status" value="1"/>
</dbReference>
<accession>B8GKY1</accession>
<dbReference type="EMBL" id="CP001338">
    <property type="protein sequence ID" value="ACL17277.1"/>
    <property type="molecule type" value="Genomic_DNA"/>
</dbReference>
<keyword evidence="3" id="KW-1185">Reference proteome</keyword>
<gene>
    <name evidence="2" type="ordered locus">Mpal_1974</name>
</gene>
<sequence>MQKLFFASSSKVMDTPEWVYSLEEAGYDGWEIMADGPYRLDDPKAFAQVKSVLETTGLAASVHAPYNDLNLASLNYPIWKESIRQISACIAHAADLTDRVTIHPGYISTIGALDPHRTWALQKEALVEIGKVAVEHGVLACLENMIGVAEFLCRFPLEIIGMTEGIEGVGITCDLGHANTAGQVGPFLEHLELFNHMHLHDNHGLSDEHLALGDGSIDWAAIGPQVKRRYSGIAVVEGRSLEEARRSAAAFRRWFV</sequence>
<dbReference type="GO" id="GO:0016853">
    <property type="term" value="F:isomerase activity"/>
    <property type="evidence" value="ECO:0007669"/>
    <property type="project" value="UniProtKB-KW"/>
</dbReference>
<proteinExistence type="predicted"/>
<name>B8GKY1_METPE</name>
<dbReference type="AlphaFoldDB" id="B8GKY1"/>
<feature type="domain" description="Xylose isomerase-like TIM barrel" evidence="1">
    <location>
        <begin position="22"/>
        <end position="252"/>
    </location>
</feature>
<dbReference type="eggNOG" id="arCOG01895">
    <property type="taxonomic scope" value="Archaea"/>
</dbReference>
<evidence type="ECO:0000313" key="3">
    <source>
        <dbReference type="Proteomes" id="UP000002457"/>
    </source>
</evidence>
<dbReference type="GeneID" id="7270780"/>
<dbReference type="KEGG" id="mpl:Mpal_1974"/>
<dbReference type="PANTHER" id="PTHR12110:SF21">
    <property type="entry name" value="XYLOSE ISOMERASE-LIKE TIM BARREL DOMAIN-CONTAINING PROTEIN"/>
    <property type="match status" value="1"/>
</dbReference>
<dbReference type="Proteomes" id="UP000002457">
    <property type="component" value="Chromosome"/>
</dbReference>
<organism evidence="2 3">
    <name type="scientific">Methanosphaerula palustris (strain ATCC BAA-1556 / DSM 19958 / E1-9c)</name>
    <dbReference type="NCBI Taxonomy" id="521011"/>
    <lineage>
        <taxon>Archaea</taxon>
        <taxon>Methanobacteriati</taxon>
        <taxon>Methanobacteriota</taxon>
        <taxon>Stenosarchaea group</taxon>
        <taxon>Methanomicrobia</taxon>
        <taxon>Methanomicrobiales</taxon>
        <taxon>Methanoregulaceae</taxon>
        <taxon>Methanosphaerula</taxon>
    </lineage>
</organism>